<keyword evidence="2" id="KW-1133">Transmembrane helix</keyword>
<dbReference type="SUPFAM" id="SSF103473">
    <property type="entry name" value="MFS general substrate transporter"/>
    <property type="match status" value="1"/>
</dbReference>
<accession>A0AAX0PXB3</accession>
<gene>
    <name evidence="3" type="ORF">A3P64_02245</name>
</gene>
<feature type="transmembrane region" description="Helical" evidence="2">
    <location>
        <begin position="249"/>
        <end position="270"/>
    </location>
</feature>
<evidence type="ECO:0000313" key="3">
    <source>
        <dbReference type="EMBL" id="PAB53164.1"/>
    </source>
</evidence>
<protein>
    <submittedName>
        <fullName evidence="3">MFS transporter</fullName>
    </submittedName>
</protein>
<dbReference type="AlphaFoldDB" id="A0AAX0PXB3"/>
<feature type="transmembrane region" description="Helical" evidence="2">
    <location>
        <begin position="12"/>
        <end position="37"/>
    </location>
</feature>
<dbReference type="EMBL" id="NIBB01000011">
    <property type="protein sequence ID" value="PAB53164.1"/>
    <property type="molecule type" value="Genomic_DNA"/>
</dbReference>
<comment type="subcellular location">
    <subcellularLocation>
        <location evidence="1">Cell membrane</location>
        <topology evidence="1">Multi-pass membrane protein</topology>
    </subcellularLocation>
</comment>
<evidence type="ECO:0000256" key="1">
    <source>
        <dbReference type="ARBA" id="ARBA00004651"/>
    </source>
</evidence>
<reference evidence="3 4" key="1">
    <citation type="submission" date="2017-05" db="EMBL/GenBank/DDBJ databases">
        <title>Lactobacillus johnsonii from commercial turkeys.</title>
        <authorList>
            <person name="Johnson T.J."/>
            <person name="Youmans B."/>
        </authorList>
    </citation>
    <scope>NUCLEOTIDE SEQUENCE [LARGE SCALE GENOMIC DNA]</scope>
    <source>
        <strain evidence="3 4">UMNLJ54</strain>
    </source>
</reference>
<feature type="non-terminal residue" evidence="3">
    <location>
        <position position="300"/>
    </location>
</feature>
<dbReference type="Proteomes" id="UP000216448">
    <property type="component" value="Unassembled WGS sequence"/>
</dbReference>
<feature type="transmembrane region" description="Helical" evidence="2">
    <location>
        <begin position="164"/>
        <end position="185"/>
    </location>
</feature>
<feature type="transmembrane region" description="Helical" evidence="2">
    <location>
        <begin position="43"/>
        <end position="68"/>
    </location>
</feature>
<keyword evidence="2" id="KW-0472">Membrane</keyword>
<evidence type="ECO:0000256" key="2">
    <source>
        <dbReference type="SAM" id="Phobius"/>
    </source>
</evidence>
<dbReference type="GO" id="GO:0022857">
    <property type="term" value="F:transmembrane transporter activity"/>
    <property type="evidence" value="ECO:0007669"/>
    <property type="project" value="InterPro"/>
</dbReference>
<dbReference type="RefSeq" id="WP_095154335.1">
    <property type="nucleotide sequence ID" value="NZ_NIBB01000011.1"/>
</dbReference>
<feature type="transmembrane region" description="Helical" evidence="2">
    <location>
        <begin position="282"/>
        <end position="299"/>
    </location>
</feature>
<dbReference type="InterPro" id="IPR036259">
    <property type="entry name" value="MFS_trans_sf"/>
</dbReference>
<name>A0AAX0PXB3_LACJH</name>
<evidence type="ECO:0000313" key="4">
    <source>
        <dbReference type="Proteomes" id="UP000216448"/>
    </source>
</evidence>
<keyword evidence="2" id="KW-0812">Transmembrane</keyword>
<dbReference type="InterPro" id="IPR011701">
    <property type="entry name" value="MFS"/>
</dbReference>
<organism evidence="3 4">
    <name type="scientific">Lactobacillus johnsonii</name>
    <dbReference type="NCBI Taxonomy" id="33959"/>
    <lineage>
        <taxon>Bacteria</taxon>
        <taxon>Bacillati</taxon>
        <taxon>Bacillota</taxon>
        <taxon>Bacilli</taxon>
        <taxon>Lactobacillales</taxon>
        <taxon>Lactobacillaceae</taxon>
        <taxon>Lactobacillus</taxon>
    </lineage>
</organism>
<comment type="caution">
    <text evidence="3">The sequence shown here is derived from an EMBL/GenBank/DDBJ whole genome shotgun (WGS) entry which is preliminary data.</text>
</comment>
<sequence>MIAINKERLIERAALLASGVDSLGTGSFVSISTIFFLNNSHVSATLIGIGLTLSAISGMVASVPVAYLADRLGKLRIFSVSYILRAFGMLLWQGIKGNISFLIFMTLFGIIDRSAASLTRSLIVAPLSKEKASILMGNMALPTNLGYGIGAGISGIISFFKLNLFIALIINAFSFILVVLIYNYALKDVDVTSANIKRSPLTSFKAIKSSLINKKRFNLIIENFIFSFHRTLLNVYIPLLVVKNFTNLTWMAPTAFVCNTIVIALFQGFVNKIAVQKKVYDIFWIISGFCLGISFFGIVI</sequence>
<dbReference type="Pfam" id="PF07690">
    <property type="entry name" value="MFS_1"/>
    <property type="match status" value="1"/>
</dbReference>
<dbReference type="GO" id="GO:0005886">
    <property type="term" value="C:plasma membrane"/>
    <property type="evidence" value="ECO:0007669"/>
    <property type="project" value="UniProtKB-SubCell"/>
</dbReference>
<dbReference type="Gene3D" id="1.20.1250.20">
    <property type="entry name" value="MFS general substrate transporter like domains"/>
    <property type="match status" value="1"/>
</dbReference>
<feature type="transmembrane region" description="Helical" evidence="2">
    <location>
        <begin position="135"/>
        <end position="158"/>
    </location>
</feature>
<proteinExistence type="predicted"/>